<dbReference type="STRING" id="1619050.UX20_C0004G0019"/>
<evidence type="ECO:0000313" key="2">
    <source>
        <dbReference type="Proteomes" id="UP000034911"/>
    </source>
</evidence>
<sequence length="311" mass="34543">MGILRSSIQLGTAVTDEAVTVVSCTHHTHHLQAHKYAQIRLKRAQTGEHADVDLEQVEKALRSMASALKIKNCDCVMSVPLSNTTFGFFEAPKGVTQKQAHTLLKEHICSLFSVPAREVRFKEWAVQGSQTKENAREVFGYYALERSVLDSWKVVYARAGLRLVRIAVDMPSITYLLAEQEKHESSSSGAPLKGTIEVGERSTLCTIGGKEGLFSMETLPWGMRDAYKKNDLSGLGDALAPAAAMVHERVVWHIFAPNELLATIQQFFIHHLKFEISPLKMFMEIPPRFRVSAYVKASAAAGYPSKQCIIV</sequence>
<protein>
    <recommendedName>
        <fullName evidence="3">Type IV pilus assembly protein PilM</fullName>
    </recommendedName>
</protein>
<organism evidence="1 2">
    <name type="scientific">Candidatus Magasanikbacteria bacterium GW2011_GWC2_45_8</name>
    <dbReference type="NCBI Taxonomy" id="1619050"/>
    <lineage>
        <taxon>Bacteria</taxon>
        <taxon>Candidatus Magasanikiibacteriota</taxon>
    </lineage>
</organism>
<proteinExistence type="predicted"/>
<name>A0A0G1N1I5_9BACT</name>
<evidence type="ECO:0008006" key="3">
    <source>
        <dbReference type="Google" id="ProtNLM"/>
    </source>
</evidence>
<evidence type="ECO:0000313" key="1">
    <source>
        <dbReference type="EMBL" id="KKU14192.1"/>
    </source>
</evidence>
<comment type="caution">
    <text evidence="1">The sequence shown here is derived from an EMBL/GenBank/DDBJ whole genome shotgun (WGS) entry which is preliminary data.</text>
</comment>
<dbReference type="Gene3D" id="3.30.1490.300">
    <property type="match status" value="1"/>
</dbReference>
<dbReference type="EMBL" id="LCLH01000004">
    <property type="protein sequence ID" value="KKU14192.1"/>
    <property type="molecule type" value="Genomic_DNA"/>
</dbReference>
<dbReference type="Gene3D" id="3.30.420.40">
    <property type="match status" value="2"/>
</dbReference>
<reference evidence="1 2" key="1">
    <citation type="journal article" date="2015" name="Nature">
        <title>rRNA introns, odd ribosomes, and small enigmatic genomes across a large radiation of phyla.</title>
        <authorList>
            <person name="Brown C.T."/>
            <person name="Hug L.A."/>
            <person name="Thomas B.C."/>
            <person name="Sharon I."/>
            <person name="Castelle C.J."/>
            <person name="Singh A."/>
            <person name="Wilkins M.J."/>
            <person name="Williams K.H."/>
            <person name="Banfield J.F."/>
        </authorList>
    </citation>
    <scope>NUCLEOTIDE SEQUENCE [LARGE SCALE GENOMIC DNA]</scope>
</reference>
<dbReference type="AlphaFoldDB" id="A0A0G1N1I5"/>
<accession>A0A0G1N1I5</accession>
<gene>
    <name evidence="1" type="ORF">UX20_C0004G0019</name>
</gene>
<dbReference type="Proteomes" id="UP000034911">
    <property type="component" value="Unassembled WGS sequence"/>
</dbReference>